<organism evidence="1 2">
    <name type="scientific">Pleuronectes platessa</name>
    <name type="common">European plaice</name>
    <dbReference type="NCBI Taxonomy" id="8262"/>
    <lineage>
        <taxon>Eukaryota</taxon>
        <taxon>Metazoa</taxon>
        <taxon>Chordata</taxon>
        <taxon>Craniata</taxon>
        <taxon>Vertebrata</taxon>
        <taxon>Euteleostomi</taxon>
        <taxon>Actinopterygii</taxon>
        <taxon>Neopterygii</taxon>
        <taxon>Teleostei</taxon>
        <taxon>Neoteleostei</taxon>
        <taxon>Acanthomorphata</taxon>
        <taxon>Carangaria</taxon>
        <taxon>Pleuronectiformes</taxon>
        <taxon>Pleuronectoidei</taxon>
        <taxon>Pleuronectidae</taxon>
        <taxon>Pleuronectes</taxon>
    </lineage>
</organism>
<evidence type="ECO:0000313" key="1">
    <source>
        <dbReference type="EMBL" id="CAB1423118.1"/>
    </source>
</evidence>
<sequence>MSEDSCCGLALTLKHISQTFVERASLCPVTHMDHSYHHQSKNERHVRIKISTTVTERVQGENEMSDHGGVSACILQGVDSELLGLGGDTAECCMGAVMLGGIDGRLGVLEGIEELLPLHNDVLRWGDMRHNEGLTNGVEIQTHKGVPSAMKVNELRILDEALVFEALVFDGGGNGAVSAGSPPLTCYVRGLPVCGTCEAHVTSFHIDPDFVFVAPL</sequence>
<keyword evidence="2" id="KW-1185">Reference proteome</keyword>
<dbReference type="AlphaFoldDB" id="A0A9N7U4C0"/>
<proteinExistence type="predicted"/>
<protein>
    <submittedName>
        <fullName evidence="1">Uncharacterized protein</fullName>
    </submittedName>
</protein>
<name>A0A9N7U4C0_PLEPL</name>
<accession>A0A9N7U4C0</accession>
<comment type="caution">
    <text evidence="1">The sequence shown here is derived from an EMBL/GenBank/DDBJ whole genome shotgun (WGS) entry which is preliminary data.</text>
</comment>
<gene>
    <name evidence="1" type="ORF">PLEPLA_LOCUS11036</name>
</gene>
<dbReference type="Proteomes" id="UP001153269">
    <property type="component" value="Unassembled WGS sequence"/>
</dbReference>
<dbReference type="EMBL" id="CADEAL010000635">
    <property type="protein sequence ID" value="CAB1423118.1"/>
    <property type="molecule type" value="Genomic_DNA"/>
</dbReference>
<reference evidence="1" key="1">
    <citation type="submission" date="2020-03" db="EMBL/GenBank/DDBJ databases">
        <authorList>
            <person name="Weist P."/>
        </authorList>
    </citation>
    <scope>NUCLEOTIDE SEQUENCE</scope>
</reference>
<evidence type="ECO:0000313" key="2">
    <source>
        <dbReference type="Proteomes" id="UP001153269"/>
    </source>
</evidence>